<evidence type="ECO:0000313" key="2">
    <source>
        <dbReference type="EMBL" id="CCD52805.1"/>
    </source>
</evidence>
<dbReference type="Proteomes" id="UP000008177">
    <property type="component" value="Unplaced contigs"/>
</dbReference>
<evidence type="ECO:0000256" key="1">
    <source>
        <dbReference type="SAM" id="SignalP"/>
    </source>
</evidence>
<organism evidence="2 3">
    <name type="scientific">Botryotinia fuckeliana (strain T4)</name>
    <name type="common">Noble rot fungus</name>
    <name type="synonym">Botrytis cinerea</name>
    <dbReference type="NCBI Taxonomy" id="999810"/>
    <lineage>
        <taxon>Eukaryota</taxon>
        <taxon>Fungi</taxon>
        <taxon>Dikarya</taxon>
        <taxon>Ascomycota</taxon>
        <taxon>Pezizomycotina</taxon>
        <taxon>Leotiomycetes</taxon>
        <taxon>Helotiales</taxon>
        <taxon>Sclerotiniaceae</taxon>
        <taxon>Botrytis</taxon>
    </lineage>
</organism>
<feature type="signal peptide" evidence="1">
    <location>
        <begin position="1"/>
        <end position="33"/>
    </location>
</feature>
<proteinExistence type="predicted"/>
<dbReference type="InParanoid" id="G2YMF7"/>
<accession>G2YMF7</accession>
<keyword evidence="1" id="KW-0732">Signal</keyword>
<reference evidence="3" key="1">
    <citation type="journal article" date="2011" name="PLoS Genet.">
        <title>Genomic analysis of the necrotrophic fungal pathogens Sclerotinia sclerotiorum and Botrytis cinerea.</title>
        <authorList>
            <person name="Amselem J."/>
            <person name="Cuomo C.A."/>
            <person name="van Kan J.A."/>
            <person name="Viaud M."/>
            <person name="Benito E.P."/>
            <person name="Couloux A."/>
            <person name="Coutinho P.M."/>
            <person name="de Vries R.P."/>
            <person name="Dyer P.S."/>
            <person name="Fillinger S."/>
            <person name="Fournier E."/>
            <person name="Gout L."/>
            <person name="Hahn M."/>
            <person name="Kohn L."/>
            <person name="Lapalu N."/>
            <person name="Plummer K.M."/>
            <person name="Pradier J.M."/>
            <person name="Quevillon E."/>
            <person name="Sharon A."/>
            <person name="Simon A."/>
            <person name="ten Have A."/>
            <person name="Tudzynski B."/>
            <person name="Tudzynski P."/>
            <person name="Wincker P."/>
            <person name="Andrew M."/>
            <person name="Anthouard V."/>
            <person name="Beever R.E."/>
            <person name="Beffa R."/>
            <person name="Benoit I."/>
            <person name="Bouzid O."/>
            <person name="Brault B."/>
            <person name="Chen Z."/>
            <person name="Choquer M."/>
            <person name="Collemare J."/>
            <person name="Cotton P."/>
            <person name="Danchin E.G."/>
            <person name="Da Silva C."/>
            <person name="Gautier A."/>
            <person name="Giraud C."/>
            <person name="Giraud T."/>
            <person name="Gonzalez C."/>
            <person name="Grossetete S."/>
            <person name="Guldener U."/>
            <person name="Henrissat B."/>
            <person name="Howlett B.J."/>
            <person name="Kodira C."/>
            <person name="Kretschmer M."/>
            <person name="Lappartient A."/>
            <person name="Leroch M."/>
            <person name="Levis C."/>
            <person name="Mauceli E."/>
            <person name="Neuveglise C."/>
            <person name="Oeser B."/>
            <person name="Pearson M."/>
            <person name="Poulain J."/>
            <person name="Poussereau N."/>
            <person name="Quesneville H."/>
            <person name="Rascle C."/>
            <person name="Schumacher J."/>
            <person name="Segurens B."/>
            <person name="Sexton A."/>
            <person name="Silva E."/>
            <person name="Sirven C."/>
            <person name="Soanes D.M."/>
            <person name="Talbot N.J."/>
            <person name="Templeton M."/>
            <person name="Yandava C."/>
            <person name="Yarden O."/>
            <person name="Zeng Q."/>
            <person name="Rollins J.A."/>
            <person name="Lebrun M.H."/>
            <person name="Dickman M."/>
        </authorList>
    </citation>
    <scope>NUCLEOTIDE SEQUENCE [LARGE SCALE GENOMIC DNA]</scope>
    <source>
        <strain evidence="3">T4</strain>
    </source>
</reference>
<protein>
    <submittedName>
        <fullName evidence="2">Uncharacterized protein</fullName>
    </submittedName>
</protein>
<dbReference type="AlphaFoldDB" id="G2YMF7"/>
<evidence type="ECO:0000313" key="3">
    <source>
        <dbReference type="Proteomes" id="UP000008177"/>
    </source>
</evidence>
<name>G2YMF7_BOTF4</name>
<gene>
    <name evidence="2" type="ORF">BofuT4_uP002520.1</name>
</gene>
<feature type="chain" id="PRO_5003440673" evidence="1">
    <location>
        <begin position="34"/>
        <end position="72"/>
    </location>
</feature>
<dbReference type="EMBL" id="FQ790344">
    <property type="protein sequence ID" value="CCD52805.1"/>
    <property type="molecule type" value="Genomic_DNA"/>
</dbReference>
<sequence>MPPAPRILRGNHCLAESLVSVCLLPLEFSLCWGMNESTKETMGLFEAMGDVGLFNALVELNALGVPLDADRG</sequence>
<dbReference type="HOGENOM" id="CLU_2721944_0_0_1"/>